<dbReference type="PANTHER" id="PTHR43056:SF5">
    <property type="entry name" value="PEPTIDASE S9 PROLYL OLIGOPEPTIDASE CATALYTIC DOMAIN-CONTAINING PROTEIN"/>
    <property type="match status" value="1"/>
</dbReference>
<dbReference type="Proteomes" id="UP000053257">
    <property type="component" value="Unassembled WGS sequence"/>
</dbReference>
<keyword evidence="3" id="KW-1185">Reference proteome</keyword>
<sequence>MTTSEQTPAEKSKSCVPYGRWNSPITVDVIAKEVVGFGDLIVDSSSHRIYHLERRPEDARFVLVDTEKKRDVSGKDFNVRCVINAYGGRPAVAQDSSVYFTNFPDLRVYQLAGNTCKSVSPIKPEWRYGDITIHPTEPLLVCVLEDNTDPTPTGIRSSLAVINVNSCSVNMISEGWDFYADPAVSPDGKSLAFTRWNHPDSAFHSMQLVAADVILENGRLRLANETIVAGEPGHSIAQQPQWLSNNTLLFVFDVSGWGQLWTYTMGQRASPVLSEPIREDFSEAHWYHGLSSYAILNEDQVLCATLKDGSSRLYLLDIRSGALHSIPNPYVNMRQFRKISNTSAVLLGSTNDQGEVIVRLSLSTSRDGEIHPQFEVLARSNDIELAPSFIPRPRHLLLTDKRGRDLHAFLYSPTSPHSVGLPDEKPPAVISFHSGPNSRRSAGFDWMKVLYTSRGWAWIDVMFGGTVGFGREYQERLNGLWGILDVDDCAEGTRQIAERGLIDVKRVVIRGGTSGGYGVLRSCVLYPDLYSAGVSLCGVADLRSLQEKVLKFQLHYIQRLVGGEPDEIPDVYKERSPLYTAENIRTPLLLVHGRLDQQVPVEQTETIAEAVRATGGRAELIIFEDEAHGFYKAKNVKAAYQAELDLYEEIFGFSTK</sequence>
<dbReference type="Gene3D" id="3.40.50.1820">
    <property type="entry name" value="alpha/beta hydrolase"/>
    <property type="match status" value="1"/>
</dbReference>
<dbReference type="GO" id="GO:0008236">
    <property type="term" value="F:serine-type peptidase activity"/>
    <property type="evidence" value="ECO:0007669"/>
    <property type="project" value="InterPro"/>
</dbReference>
<protein>
    <recommendedName>
        <fullName evidence="1">Peptidase S9 prolyl oligopeptidase catalytic domain-containing protein</fullName>
    </recommendedName>
</protein>
<feature type="domain" description="Peptidase S9 prolyl oligopeptidase catalytic" evidence="1">
    <location>
        <begin position="444"/>
        <end position="652"/>
    </location>
</feature>
<dbReference type="InterPro" id="IPR029058">
    <property type="entry name" value="AB_hydrolase_fold"/>
</dbReference>
<dbReference type="InterPro" id="IPR050585">
    <property type="entry name" value="Xaa-Pro_dipeptidyl-ppase/CocE"/>
</dbReference>
<dbReference type="OrthoDB" id="43744at2759"/>
<gene>
    <name evidence="2" type="ORF">PHLGIDRAFT_120548</name>
</gene>
<organism evidence="2 3">
    <name type="scientific">Phlebiopsis gigantea (strain 11061_1 CR5-6)</name>
    <name type="common">White-rot fungus</name>
    <name type="synonym">Peniophora gigantea</name>
    <dbReference type="NCBI Taxonomy" id="745531"/>
    <lineage>
        <taxon>Eukaryota</taxon>
        <taxon>Fungi</taxon>
        <taxon>Dikarya</taxon>
        <taxon>Basidiomycota</taxon>
        <taxon>Agaricomycotina</taxon>
        <taxon>Agaricomycetes</taxon>
        <taxon>Polyporales</taxon>
        <taxon>Phanerochaetaceae</taxon>
        <taxon>Phlebiopsis</taxon>
    </lineage>
</organism>
<dbReference type="GO" id="GO:0006508">
    <property type="term" value="P:proteolysis"/>
    <property type="evidence" value="ECO:0007669"/>
    <property type="project" value="InterPro"/>
</dbReference>
<evidence type="ECO:0000313" key="3">
    <source>
        <dbReference type="Proteomes" id="UP000053257"/>
    </source>
</evidence>
<dbReference type="EMBL" id="KN840568">
    <property type="protein sequence ID" value="KIP04613.1"/>
    <property type="molecule type" value="Genomic_DNA"/>
</dbReference>
<dbReference type="AlphaFoldDB" id="A0A0C3PG05"/>
<reference evidence="2 3" key="1">
    <citation type="journal article" date="2014" name="PLoS Genet.">
        <title>Analysis of the Phlebiopsis gigantea genome, transcriptome and secretome provides insight into its pioneer colonization strategies of wood.</title>
        <authorList>
            <person name="Hori C."/>
            <person name="Ishida T."/>
            <person name="Igarashi K."/>
            <person name="Samejima M."/>
            <person name="Suzuki H."/>
            <person name="Master E."/>
            <person name="Ferreira P."/>
            <person name="Ruiz-Duenas F.J."/>
            <person name="Held B."/>
            <person name="Canessa P."/>
            <person name="Larrondo L.F."/>
            <person name="Schmoll M."/>
            <person name="Druzhinina I.S."/>
            <person name="Kubicek C.P."/>
            <person name="Gaskell J.A."/>
            <person name="Kersten P."/>
            <person name="St John F."/>
            <person name="Glasner J."/>
            <person name="Sabat G."/>
            <person name="Splinter BonDurant S."/>
            <person name="Syed K."/>
            <person name="Yadav J."/>
            <person name="Mgbeahuruike A.C."/>
            <person name="Kovalchuk A."/>
            <person name="Asiegbu F.O."/>
            <person name="Lackner G."/>
            <person name="Hoffmeister D."/>
            <person name="Rencoret J."/>
            <person name="Gutierrez A."/>
            <person name="Sun H."/>
            <person name="Lindquist E."/>
            <person name="Barry K."/>
            <person name="Riley R."/>
            <person name="Grigoriev I.V."/>
            <person name="Henrissat B."/>
            <person name="Kues U."/>
            <person name="Berka R.M."/>
            <person name="Martinez A.T."/>
            <person name="Covert S.F."/>
            <person name="Blanchette R.A."/>
            <person name="Cullen D."/>
        </authorList>
    </citation>
    <scope>NUCLEOTIDE SEQUENCE [LARGE SCALE GENOMIC DNA]</scope>
    <source>
        <strain evidence="2 3">11061_1 CR5-6</strain>
    </source>
</reference>
<dbReference type="Pfam" id="PF00326">
    <property type="entry name" value="Peptidase_S9"/>
    <property type="match status" value="1"/>
</dbReference>
<proteinExistence type="predicted"/>
<dbReference type="HOGENOM" id="CLU_012236_1_0_1"/>
<evidence type="ECO:0000313" key="2">
    <source>
        <dbReference type="EMBL" id="KIP04613.1"/>
    </source>
</evidence>
<dbReference type="InterPro" id="IPR001375">
    <property type="entry name" value="Peptidase_S9_cat"/>
</dbReference>
<accession>A0A0C3PG05</accession>
<dbReference type="STRING" id="745531.A0A0C3PG05"/>
<evidence type="ECO:0000259" key="1">
    <source>
        <dbReference type="Pfam" id="PF00326"/>
    </source>
</evidence>
<dbReference type="SUPFAM" id="SSF69322">
    <property type="entry name" value="Tricorn protease domain 2"/>
    <property type="match status" value="1"/>
</dbReference>
<name>A0A0C3PG05_PHLG1</name>
<dbReference type="SUPFAM" id="SSF53474">
    <property type="entry name" value="alpha/beta-Hydrolases"/>
    <property type="match status" value="1"/>
</dbReference>
<dbReference type="PANTHER" id="PTHR43056">
    <property type="entry name" value="PEPTIDASE S9 PROLYL OLIGOPEPTIDASE"/>
    <property type="match status" value="1"/>
</dbReference>